<protein>
    <submittedName>
        <fullName evidence="1">Uncharacterized protein</fullName>
    </submittedName>
</protein>
<dbReference type="EMBL" id="GBXM01102118">
    <property type="protein sequence ID" value="JAH06459.1"/>
    <property type="molecule type" value="Transcribed_RNA"/>
</dbReference>
<evidence type="ECO:0000313" key="1">
    <source>
        <dbReference type="EMBL" id="JAH06459.1"/>
    </source>
</evidence>
<dbReference type="AlphaFoldDB" id="A0A0E9PPM1"/>
<reference evidence="1" key="1">
    <citation type="submission" date="2014-11" db="EMBL/GenBank/DDBJ databases">
        <authorList>
            <person name="Amaro Gonzalez C."/>
        </authorList>
    </citation>
    <scope>NUCLEOTIDE SEQUENCE</scope>
</reference>
<reference evidence="1" key="2">
    <citation type="journal article" date="2015" name="Fish Shellfish Immunol.">
        <title>Early steps in the European eel (Anguilla anguilla)-Vibrio vulnificus interaction in the gills: Role of the RtxA13 toxin.</title>
        <authorList>
            <person name="Callol A."/>
            <person name="Pajuelo D."/>
            <person name="Ebbesson L."/>
            <person name="Teles M."/>
            <person name="MacKenzie S."/>
            <person name="Amaro C."/>
        </authorList>
    </citation>
    <scope>NUCLEOTIDE SEQUENCE</scope>
</reference>
<organism evidence="1">
    <name type="scientific">Anguilla anguilla</name>
    <name type="common">European freshwater eel</name>
    <name type="synonym">Muraena anguilla</name>
    <dbReference type="NCBI Taxonomy" id="7936"/>
    <lineage>
        <taxon>Eukaryota</taxon>
        <taxon>Metazoa</taxon>
        <taxon>Chordata</taxon>
        <taxon>Craniata</taxon>
        <taxon>Vertebrata</taxon>
        <taxon>Euteleostomi</taxon>
        <taxon>Actinopterygii</taxon>
        <taxon>Neopterygii</taxon>
        <taxon>Teleostei</taxon>
        <taxon>Anguilliformes</taxon>
        <taxon>Anguillidae</taxon>
        <taxon>Anguilla</taxon>
    </lineage>
</organism>
<proteinExistence type="predicted"/>
<sequence length="44" mass="5023">MPWFAKLAVLLLSRHREFSLHPSAFISPVSTLGVHQSVWDSNFI</sequence>
<accession>A0A0E9PPM1</accession>
<name>A0A0E9PPM1_ANGAN</name>